<accession>A0ABY7VN21</accession>
<keyword evidence="2" id="KW-1185">Reference proteome</keyword>
<dbReference type="Proteomes" id="UP000230633">
    <property type="component" value="Plasmid pYekat-1-lp64"/>
</dbReference>
<gene>
    <name evidence="1" type="ORF">CNO13_07350</name>
</gene>
<organism evidence="1 2">
    <name type="scientific">Borrelia miyamotoi</name>
    <dbReference type="NCBI Taxonomy" id="47466"/>
    <lineage>
        <taxon>Bacteria</taxon>
        <taxon>Pseudomonadati</taxon>
        <taxon>Spirochaetota</taxon>
        <taxon>Spirochaetia</taxon>
        <taxon>Spirochaetales</taxon>
        <taxon>Borreliaceae</taxon>
        <taxon>Borrelia</taxon>
    </lineage>
</organism>
<reference evidence="1" key="1">
    <citation type="submission" date="2022-12" db="EMBL/GenBank/DDBJ databases">
        <title>Whole genome sequencing of Borrelia miyamotoi strains isolated at the Russian territory.</title>
        <authorList>
            <person name="Kuleshov K.V."/>
            <person name="Platonov A.E."/>
            <person name="Goptar I.A."/>
            <person name="Shipulin G.A."/>
            <person name="Markelov M.L."/>
            <person name="Koetsveld J."/>
            <person name="Kolyasnikova N.M."/>
            <person name="Sarksyan D.S."/>
            <person name="Toporkova M.G."/>
            <person name="Hovius J.W."/>
        </authorList>
    </citation>
    <scope>NUCLEOTIDE SEQUENCE</scope>
    <source>
        <strain evidence="1">Yekat-1</strain>
    </source>
</reference>
<evidence type="ECO:0000313" key="2">
    <source>
        <dbReference type="Proteomes" id="UP000230633"/>
    </source>
</evidence>
<evidence type="ECO:0000313" key="1">
    <source>
        <dbReference type="EMBL" id="WDE71796.1"/>
    </source>
</evidence>
<dbReference type="EMBL" id="CP024348">
    <property type="protein sequence ID" value="WDE71796.1"/>
    <property type="molecule type" value="Genomic_DNA"/>
</dbReference>
<name>A0ABY7VN21_9SPIR</name>
<protein>
    <submittedName>
        <fullName evidence="1">Uncharacterized protein</fullName>
    </submittedName>
</protein>
<sequence length="48" mass="5711">MGRKFSLNFDKETKNENTQKLETILTANEKQMVDTLIYIFDKLKTSKR</sequence>
<proteinExistence type="predicted"/>
<keyword evidence="1" id="KW-0614">Plasmid</keyword>
<dbReference type="RefSeq" id="WP_156768810.1">
    <property type="nucleotide sequence ID" value="NZ_CP024210.2"/>
</dbReference>
<geneLocation type="plasmid" evidence="1 2">
    <name>pYekat-1-lp64</name>
</geneLocation>